<evidence type="ECO:0000256" key="3">
    <source>
        <dbReference type="SAM" id="MobiDB-lite"/>
    </source>
</evidence>
<dbReference type="InterPro" id="IPR019398">
    <property type="entry name" value="Pre-rRNA_process_TSR2"/>
</dbReference>
<reference evidence="4 5" key="1">
    <citation type="submission" date="2024-01" db="EMBL/GenBank/DDBJ databases">
        <title>A telomere-to-telomere, gap-free genome of sweet tea (Lithocarpus litseifolius).</title>
        <authorList>
            <person name="Zhou J."/>
        </authorList>
    </citation>
    <scope>NUCLEOTIDE SEQUENCE [LARGE SCALE GENOMIC DNA]</scope>
    <source>
        <strain evidence="4">Zhou-2022a</strain>
        <tissue evidence="4">Leaf</tissue>
    </source>
</reference>
<dbReference type="EMBL" id="JAZDWU010000004">
    <property type="protein sequence ID" value="KAL0005694.1"/>
    <property type="molecule type" value="Genomic_DNA"/>
</dbReference>
<feature type="region of interest" description="Disordered" evidence="3">
    <location>
        <begin position="74"/>
        <end position="110"/>
    </location>
</feature>
<proteinExistence type="inferred from homology"/>
<dbReference type="GO" id="GO:0006364">
    <property type="term" value="P:rRNA processing"/>
    <property type="evidence" value="ECO:0007669"/>
    <property type="project" value="UniProtKB-KW"/>
</dbReference>
<comment type="caution">
    <text evidence="4">The sequence shown here is derived from an EMBL/GenBank/DDBJ whole genome shotgun (WGS) entry which is preliminary data.</text>
</comment>
<dbReference type="AlphaFoldDB" id="A0AAW2D7U4"/>
<organism evidence="4 5">
    <name type="scientific">Lithocarpus litseifolius</name>
    <dbReference type="NCBI Taxonomy" id="425828"/>
    <lineage>
        <taxon>Eukaryota</taxon>
        <taxon>Viridiplantae</taxon>
        <taxon>Streptophyta</taxon>
        <taxon>Embryophyta</taxon>
        <taxon>Tracheophyta</taxon>
        <taxon>Spermatophyta</taxon>
        <taxon>Magnoliopsida</taxon>
        <taxon>eudicotyledons</taxon>
        <taxon>Gunneridae</taxon>
        <taxon>Pentapetalae</taxon>
        <taxon>rosids</taxon>
        <taxon>fabids</taxon>
        <taxon>Fagales</taxon>
        <taxon>Fagaceae</taxon>
        <taxon>Lithocarpus</taxon>
    </lineage>
</organism>
<comment type="similarity">
    <text evidence="1">Belongs to the TSR2 family.</text>
</comment>
<evidence type="ECO:0000313" key="5">
    <source>
        <dbReference type="Proteomes" id="UP001459277"/>
    </source>
</evidence>
<feature type="compositionally biased region" description="Acidic residues" evidence="3">
    <location>
        <begin position="84"/>
        <end position="94"/>
    </location>
</feature>
<keyword evidence="2" id="KW-0698">rRNA processing</keyword>
<sequence length="132" mass="14902">MDVGGDPGRALSAEGLSILREAVFLVLSRWWGLQMVLQNDSKAVAYKLMVMHEECLKGKFQFIERLREANQQKAAVHHVRQVVNDDDDDDDDNDDVSRDVADESDDSSNMVVDVLESELNSNPVNMRVDDPR</sequence>
<evidence type="ECO:0000256" key="2">
    <source>
        <dbReference type="ARBA" id="ARBA00022552"/>
    </source>
</evidence>
<accession>A0AAW2D7U4</accession>
<protein>
    <submittedName>
        <fullName evidence="4">Uncharacterized protein</fullName>
    </submittedName>
</protein>
<keyword evidence="5" id="KW-1185">Reference proteome</keyword>
<gene>
    <name evidence="4" type="ORF">SO802_013255</name>
</gene>
<dbReference type="PANTHER" id="PTHR21250">
    <property type="entry name" value="PRE-RRNA-PROCESSING PROTEIN TSR2 HOMOLOG"/>
    <property type="match status" value="1"/>
</dbReference>
<name>A0AAW2D7U4_9ROSI</name>
<evidence type="ECO:0000256" key="1">
    <source>
        <dbReference type="ARBA" id="ARBA00006524"/>
    </source>
</evidence>
<dbReference type="Proteomes" id="UP001459277">
    <property type="component" value="Unassembled WGS sequence"/>
</dbReference>
<evidence type="ECO:0000313" key="4">
    <source>
        <dbReference type="EMBL" id="KAL0005694.1"/>
    </source>
</evidence>